<sequence>MTETSPHIGVREITPSDGEFLVDMVLEAANWETAEGGEPRLNRRHVLTTPRLARYANGWGRQGDLGLVAFDLDGPSGLQIPVGAAWIRYFPSTEPGYGFLEPGVPELSMAIIPGRRRLGIGRALLGSLLVRAREGGARRLSLSVGATNPARHLYEQSGFVVVEDQPRDGELGSSLTMVAELGPVASSTVPSSSSTSATGEDA</sequence>
<comment type="caution">
    <text evidence="4">The sequence shown here is derived from an EMBL/GenBank/DDBJ whole genome shotgun (WGS) entry which is preliminary data.</text>
</comment>
<dbReference type="InterPro" id="IPR000182">
    <property type="entry name" value="GNAT_dom"/>
</dbReference>
<dbReference type="PANTHER" id="PTHR43877">
    <property type="entry name" value="AMINOALKYLPHOSPHONATE N-ACETYLTRANSFERASE-RELATED-RELATED"/>
    <property type="match status" value="1"/>
</dbReference>
<dbReference type="Pfam" id="PF00583">
    <property type="entry name" value="Acetyltransf_1"/>
    <property type="match status" value="1"/>
</dbReference>
<dbReference type="SUPFAM" id="SSF55729">
    <property type="entry name" value="Acyl-CoA N-acyltransferases (Nat)"/>
    <property type="match status" value="1"/>
</dbReference>
<evidence type="ECO:0000256" key="2">
    <source>
        <dbReference type="ARBA" id="ARBA00023315"/>
    </source>
</evidence>
<dbReference type="OrthoDB" id="9795188at2"/>
<reference evidence="4 5" key="1">
    <citation type="submission" date="2018-03" db="EMBL/GenBank/DDBJ databases">
        <title>Genome assembly of novel Miniimonas species PCH200.</title>
        <authorList>
            <person name="Thakur V."/>
            <person name="Kumar V."/>
            <person name="Singh D."/>
        </authorList>
    </citation>
    <scope>NUCLEOTIDE SEQUENCE [LARGE SCALE GENOMIC DNA]</scope>
    <source>
        <strain evidence="4 5">PCH200</strain>
    </source>
</reference>
<proteinExistence type="predicted"/>
<dbReference type="EMBL" id="PYHR01000002">
    <property type="protein sequence ID" value="PWD51992.1"/>
    <property type="molecule type" value="Genomic_DNA"/>
</dbReference>
<dbReference type="RefSeq" id="WP_109230375.1">
    <property type="nucleotide sequence ID" value="NZ_PYHR01000002.1"/>
</dbReference>
<feature type="domain" description="N-acetyltransferase" evidence="3">
    <location>
        <begin position="8"/>
        <end position="182"/>
    </location>
</feature>
<evidence type="ECO:0000259" key="3">
    <source>
        <dbReference type="PROSITE" id="PS51186"/>
    </source>
</evidence>
<evidence type="ECO:0000256" key="1">
    <source>
        <dbReference type="ARBA" id="ARBA00022679"/>
    </source>
</evidence>
<keyword evidence="2" id="KW-0012">Acyltransferase</keyword>
<protein>
    <submittedName>
        <fullName evidence="4">GNAT family N-acetyltransferase</fullName>
    </submittedName>
</protein>
<dbReference type="Proteomes" id="UP000245166">
    <property type="component" value="Unassembled WGS sequence"/>
</dbReference>
<evidence type="ECO:0000313" key="4">
    <source>
        <dbReference type="EMBL" id="PWD51992.1"/>
    </source>
</evidence>
<dbReference type="InterPro" id="IPR016181">
    <property type="entry name" value="Acyl_CoA_acyltransferase"/>
</dbReference>
<dbReference type="PROSITE" id="PS51186">
    <property type="entry name" value="GNAT"/>
    <property type="match status" value="1"/>
</dbReference>
<dbReference type="AlphaFoldDB" id="A0A2U1ZYJ9"/>
<dbReference type="GO" id="GO:0016747">
    <property type="term" value="F:acyltransferase activity, transferring groups other than amino-acyl groups"/>
    <property type="evidence" value="ECO:0007669"/>
    <property type="project" value="InterPro"/>
</dbReference>
<gene>
    <name evidence="4" type="ORF">C8046_16430</name>
</gene>
<accession>A0A2U1ZYJ9</accession>
<dbReference type="CDD" id="cd04301">
    <property type="entry name" value="NAT_SF"/>
    <property type="match status" value="1"/>
</dbReference>
<dbReference type="Gene3D" id="3.40.630.30">
    <property type="match status" value="1"/>
</dbReference>
<name>A0A2U1ZYJ9_9MICO</name>
<dbReference type="InterPro" id="IPR050832">
    <property type="entry name" value="Bact_Acetyltransf"/>
</dbReference>
<organism evidence="4 5">
    <name type="scientific">Serinibacter arcticus</name>
    <dbReference type="NCBI Taxonomy" id="1655435"/>
    <lineage>
        <taxon>Bacteria</taxon>
        <taxon>Bacillati</taxon>
        <taxon>Actinomycetota</taxon>
        <taxon>Actinomycetes</taxon>
        <taxon>Micrococcales</taxon>
        <taxon>Beutenbergiaceae</taxon>
        <taxon>Serinibacter</taxon>
    </lineage>
</organism>
<keyword evidence="5" id="KW-1185">Reference proteome</keyword>
<evidence type="ECO:0000313" key="5">
    <source>
        <dbReference type="Proteomes" id="UP000245166"/>
    </source>
</evidence>
<keyword evidence="1" id="KW-0808">Transferase</keyword>